<dbReference type="Proteomes" id="UP000823749">
    <property type="component" value="Chromosome 2"/>
</dbReference>
<feature type="domain" description="KANL3/Tex30 alpha/beta hydrolase-like" evidence="2">
    <location>
        <begin position="241"/>
        <end position="324"/>
    </location>
</feature>
<dbReference type="InterPro" id="IPR029058">
    <property type="entry name" value="AB_hydrolase_fold"/>
</dbReference>
<dbReference type="PANTHER" id="PTHR13136">
    <property type="entry name" value="TESTIS DEVELOPMENT PROTEIN PRTD"/>
    <property type="match status" value="1"/>
</dbReference>
<name>A0AAV6LE87_9ERIC</name>
<dbReference type="Pfam" id="PF20408">
    <property type="entry name" value="Abhydrolase_11"/>
    <property type="match status" value="2"/>
</dbReference>
<dbReference type="AlphaFoldDB" id="A0AAV6LE87"/>
<organism evidence="3 4">
    <name type="scientific">Rhododendron griersonianum</name>
    <dbReference type="NCBI Taxonomy" id="479676"/>
    <lineage>
        <taxon>Eukaryota</taxon>
        <taxon>Viridiplantae</taxon>
        <taxon>Streptophyta</taxon>
        <taxon>Embryophyta</taxon>
        <taxon>Tracheophyta</taxon>
        <taxon>Spermatophyta</taxon>
        <taxon>Magnoliopsida</taxon>
        <taxon>eudicotyledons</taxon>
        <taxon>Gunneridae</taxon>
        <taxon>Pentapetalae</taxon>
        <taxon>asterids</taxon>
        <taxon>Ericales</taxon>
        <taxon>Ericaceae</taxon>
        <taxon>Ericoideae</taxon>
        <taxon>Rhodoreae</taxon>
        <taxon>Rhododendron</taxon>
    </lineage>
</organism>
<dbReference type="EMBL" id="JACTNZ010000002">
    <property type="protein sequence ID" value="KAG5563423.1"/>
    <property type="molecule type" value="Genomic_DNA"/>
</dbReference>
<keyword evidence="4" id="KW-1185">Reference proteome</keyword>
<dbReference type="SUPFAM" id="SSF53474">
    <property type="entry name" value="alpha/beta-Hydrolases"/>
    <property type="match status" value="1"/>
</dbReference>
<accession>A0AAV6LE87</accession>
<dbReference type="FunFam" id="3.40.50.1820:FF:000207">
    <property type="entry name" value="Alpha/beta-Hydrolases superfamily protein"/>
    <property type="match status" value="1"/>
</dbReference>
<feature type="region of interest" description="Disordered" evidence="1">
    <location>
        <begin position="1"/>
        <end position="51"/>
    </location>
</feature>
<gene>
    <name evidence="3" type="ORF">RHGRI_005992</name>
</gene>
<dbReference type="Gene3D" id="3.40.50.1820">
    <property type="entry name" value="alpha/beta hydrolase"/>
    <property type="match status" value="1"/>
</dbReference>
<evidence type="ECO:0000259" key="2">
    <source>
        <dbReference type="Pfam" id="PF20408"/>
    </source>
</evidence>
<reference evidence="3" key="1">
    <citation type="submission" date="2020-08" db="EMBL/GenBank/DDBJ databases">
        <title>Plant Genome Project.</title>
        <authorList>
            <person name="Zhang R.-G."/>
        </authorList>
    </citation>
    <scope>NUCLEOTIDE SEQUENCE</scope>
    <source>
        <strain evidence="3">WSP0</strain>
        <tissue evidence="3">Leaf</tissue>
    </source>
</reference>
<comment type="caution">
    <text evidence="3">The sequence shown here is derived from an EMBL/GenBank/DDBJ whole genome shotgun (WGS) entry which is preliminary data.</text>
</comment>
<evidence type="ECO:0000256" key="1">
    <source>
        <dbReference type="SAM" id="MobiDB-lite"/>
    </source>
</evidence>
<dbReference type="PANTHER" id="PTHR13136:SF11">
    <property type="entry name" value="TESTIS-EXPRESSED PROTEIN 30"/>
    <property type="match status" value="1"/>
</dbReference>
<dbReference type="InterPro" id="IPR026555">
    <property type="entry name" value="NSL3/Tex30"/>
</dbReference>
<feature type="domain" description="KANL3/Tex30 alpha/beta hydrolase-like" evidence="2">
    <location>
        <begin position="56"/>
        <end position="165"/>
    </location>
</feature>
<dbReference type="InterPro" id="IPR046879">
    <property type="entry name" value="KANL3/Tex30_Abhydrolase"/>
</dbReference>
<proteinExistence type="predicted"/>
<evidence type="ECO:0000313" key="3">
    <source>
        <dbReference type="EMBL" id="KAG5563423.1"/>
    </source>
</evidence>
<evidence type="ECO:0000313" key="4">
    <source>
        <dbReference type="Proteomes" id="UP000823749"/>
    </source>
</evidence>
<sequence length="328" mass="35606">MATSSSSPSPPSKRRRENQDEIELEEPKDSAATATATAVESSPNGAETEEKKMSPVVVFAHGAGAPSSSDWMIRWKELLAKALQAVEVITFDYPYISGGKRRAPPKAEKLVDFHVEVAKKALAKYPGHPLILVGKSMGSRVSCMVAGEEGVDASAVVCLGYPLKVGMQFSERKADPELEGLGKPSKASDGGMRKGLRFGGRCNKLDLLGSQLKCGKEELNLALMMKKVVRKYKCAIFQGMNGAVRDETLLQVTVPIMFVQGSKDGFCPLEKLEPVRKKMKLVNELHVIEGGDHSFKIAKKHLLSKGSTQEEAEDQAVRAIAMFVSKCI</sequence>
<protein>
    <recommendedName>
        <fullName evidence="2">KANL3/Tex30 alpha/beta hydrolase-like domain-containing protein</fullName>
    </recommendedName>
</protein>